<evidence type="ECO:0000259" key="7">
    <source>
        <dbReference type="PROSITE" id="PS50022"/>
    </source>
</evidence>
<dbReference type="Gene3D" id="2.115.10.20">
    <property type="entry name" value="Glycosyl hydrolase domain, family 43"/>
    <property type="match status" value="1"/>
</dbReference>
<dbReference type="RefSeq" id="WP_185138811.1">
    <property type="nucleotide sequence ID" value="NZ_JACJVR010000106.1"/>
</dbReference>
<sequence>MTYLCNPLNMEYKYQMMELMGSLVAYREAADPTLVLFRGKYYLFPSMTAGFLASDDLTEWTFHPLKDVPIYDYAPDVRVMGEYLYFSASDKSKNGSFYRTKDPIDGGFEEIEGTFSFWDPNLFADDDGRVYFYWGCSNQTPIYGVELRPEDMKPLGEPVGLIYRSDTTVGYERSGENHVPKSPEQIEEIVRKFASSRPDASEELLNSIRTAVGNAPYIEGAWMDKHNGKYYLQYASPGTEYNIYSDGVYVGDSPLGPFTLANNNPFSYKPGGFMPGAGHGSTLRDKHGNLWHASTMRISVNHIFERRIGLWPAGYDQDGELFCNQRYGDWPYKLEQARMDPWSEPEWMLLSFGKPAKASTFEEGNDASRATDENVQTWWKAASNAAGEWLEVDLTREFDVYAVQINFADDRLQAVLPEGAAMEKGRYIDQRRHYTRWVLEGSADGKNYFVLEDKSDADTDWPHDLVVKEEGVKARYIRLTVKELPYNQRACVSGLRVFGKGKGERPKPASGVRTERLSELDLSVTWERSDAVGYNVLWGYAADKLYHSHMVFGRHELTIKALIQDRPVYVRVDAFNESGIAEGEAFQAI</sequence>
<name>A0A841U740_9BACL</name>
<evidence type="ECO:0000313" key="8">
    <source>
        <dbReference type="EMBL" id="MBB6694848.1"/>
    </source>
</evidence>
<dbReference type="Proteomes" id="UP000553776">
    <property type="component" value="Unassembled WGS sequence"/>
</dbReference>
<dbReference type="GO" id="GO:0004553">
    <property type="term" value="F:hydrolase activity, hydrolyzing O-glycosyl compounds"/>
    <property type="evidence" value="ECO:0007669"/>
    <property type="project" value="InterPro"/>
</dbReference>
<dbReference type="GO" id="GO:0045493">
    <property type="term" value="P:xylan catabolic process"/>
    <property type="evidence" value="ECO:0007669"/>
    <property type="project" value="UniProtKB-KW"/>
</dbReference>
<keyword evidence="2" id="KW-0624">Polysaccharide degradation</keyword>
<evidence type="ECO:0000256" key="5">
    <source>
        <dbReference type="ARBA" id="ARBA00023295"/>
    </source>
</evidence>
<dbReference type="PANTHER" id="PTHR43772">
    <property type="entry name" value="ENDO-1,4-BETA-XYLANASE"/>
    <property type="match status" value="1"/>
</dbReference>
<gene>
    <name evidence="8" type="ORF">H7B90_25965</name>
</gene>
<evidence type="ECO:0000256" key="1">
    <source>
        <dbReference type="ARBA" id="ARBA00009865"/>
    </source>
</evidence>
<comment type="similarity">
    <text evidence="1 6">Belongs to the glycosyl hydrolase 43 family.</text>
</comment>
<dbReference type="InterPro" id="IPR000421">
    <property type="entry name" value="FA58C"/>
</dbReference>
<keyword evidence="5 6" id="KW-0326">Glycosidase</keyword>
<evidence type="ECO:0000313" key="9">
    <source>
        <dbReference type="Proteomes" id="UP000553776"/>
    </source>
</evidence>
<dbReference type="InterPro" id="IPR008979">
    <property type="entry name" value="Galactose-bd-like_sf"/>
</dbReference>
<evidence type="ECO:0000256" key="3">
    <source>
        <dbReference type="ARBA" id="ARBA00022801"/>
    </source>
</evidence>
<dbReference type="CDD" id="cd08982">
    <property type="entry name" value="GH43-like"/>
    <property type="match status" value="1"/>
</dbReference>
<dbReference type="PANTHER" id="PTHR43772:SF2">
    <property type="entry name" value="PUTATIVE (AFU_ORTHOLOGUE AFUA_2G04480)-RELATED"/>
    <property type="match status" value="1"/>
</dbReference>
<feature type="domain" description="F5/8 type C" evidence="7">
    <location>
        <begin position="343"/>
        <end position="500"/>
    </location>
</feature>
<dbReference type="SUPFAM" id="SSF75005">
    <property type="entry name" value="Arabinanase/levansucrase/invertase"/>
    <property type="match status" value="1"/>
</dbReference>
<dbReference type="InterPro" id="IPR023296">
    <property type="entry name" value="Glyco_hydro_beta-prop_sf"/>
</dbReference>
<dbReference type="EMBL" id="JACJVR010000106">
    <property type="protein sequence ID" value="MBB6694848.1"/>
    <property type="molecule type" value="Genomic_DNA"/>
</dbReference>
<accession>A0A841U740</accession>
<evidence type="ECO:0000256" key="2">
    <source>
        <dbReference type="ARBA" id="ARBA00022651"/>
    </source>
</evidence>
<dbReference type="InterPro" id="IPR006710">
    <property type="entry name" value="Glyco_hydro_43"/>
</dbReference>
<comment type="caution">
    <text evidence="8">The sequence shown here is derived from an EMBL/GenBank/DDBJ whole genome shotgun (WGS) entry which is preliminary data.</text>
</comment>
<reference evidence="8 9" key="1">
    <citation type="submission" date="2020-08" db="EMBL/GenBank/DDBJ databases">
        <title>Cohnella phylogeny.</title>
        <authorList>
            <person name="Dunlap C."/>
        </authorList>
    </citation>
    <scope>NUCLEOTIDE SEQUENCE [LARGE SCALE GENOMIC DNA]</scope>
    <source>
        <strain evidence="8 9">DSM 25239</strain>
    </source>
</reference>
<dbReference type="InterPro" id="IPR052176">
    <property type="entry name" value="Glycosyl_Hydrlase_43_Enz"/>
</dbReference>
<dbReference type="AlphaFoldDB" id="A0A841U740"/>
<dbReference type="Gene3D" id="2.60.120.260">
    <property type="entry name" value="Galactose-binding domain-like"/>
    <property type="match status" value="1"/>
</dbReference>
<keyword evidence="4" id="KW-0119">Carbohydrate metabolism</keyword>
<evidence type="ECO:0000256" key="6">
    <source>
        <dbReference type="RuleBase" id="RU361187"/>
    </source>
</evidence>
<dbReference type="SUPFAM" id="SSF49785">
    <property type="entry name" value="Galactose-binding domain-like"/>
    <property type="match status" value="1"/>
</dbReference>
<keyword evidence="2" id="KW-0858">Xylan degradation</keyword>
<dbReference type="Pfam" id="PF22633">
    <property type="entry name" value="F5_F8_type_C_2"/>
    <property type="match status" value="1"/>
</dbReference>
<organism evidence="8 9">
    <name type="scientific">Cohnella xylanilytica</name>
    <dbReference type="NCBI Taxonomy" id="557555"/>
    <lineage>
        <taxon>Bacteria</taxon>
        <taxon>Bacillati</taxon>
        <taxon>Bacillota</taxon>
        <taxon>Bacilli</taxon>
        <taxon>Bacillales</taxon>
        <taxon>Paenibacillaceae</taxon>
        <taxon>Cohnella</taxon>
    </lineage>
</organism>
<dbReference type="PROSITE" id="PS50022">
    <property type="entry name" value="FA58C_3"/>
    <property type="match status" value="1"/>
</dbReference>
<evidence type="ECO:0000256" key="4">
    <source>
        <dbReference type="ARBA" id="ARBA00023277"/>
    </source>
</evidence>
<keyword evidence="3 6" id="KW-0378">Hydrolase</keyword>
<dbReference type="Pfam" id="PF04616">
    <property type="entry name" value="Glyco_hydro_43"/>
    <property type="match status" value="2"/>
</dbReference>
<protein>
    <submittedName>
        <fullName evidence="8">Family 43 glycosylhydrolase</fullName>
    </submittedName>
</protein>
<keyword evidence="9" id="KW-1185">Reference proteome</keyword>
<proteinExistence type="inferred from homology"/>